<dbReference type="Pfam" id="PF13692">
    <property type="entry name" value="Glyco_trans_1_4"/>
    <property type="match status" value="1"/>
</dbReference>
<dbReference type="InterPro" id="IPR050194">
    <property type="entry name" value="Glycosyltransferase_grp1"/>
</dbReference>
<evidence type="ECO:0000313" key="4">
    <source>
        <dbReference type="Proteomes" id="UP000588158"/>
    </source>
</evidence>
<dbReference type="EMBL" id="JACHLZ010000001">
    <property type="protein sequence ID" value="MBB5830230.1"/>
    <property type="molecule type" value="Genomic_DNA"/>
</dbReference>
<dbReference type="RefSeq" id="WP_246375099.1">
    <property type="nucleotide sequence ID" value="NZ_JACHLZ010000001.1"/>
</dbReference>
<feature type="compositionally biased region" description="Low complexity" evidence="2">
    <location>
        <begin position="159"/>
        <end position="183"/>
    </location>
</feature>
<keyword evidence="4" id="KW-1185">Reference proteome</keyword>
<dbReference type="SUPFAM" id="SSF53756">
    <property type="entry name" value="UDP-Glycosyltransferase/glycogen phosphorylase"/>
    <property type="match status" value="2"/>
</dbReference>
<dbReference type="AlphaFoldDB" id="A0A841AAI2"/>
<gene>
    <name evidence="3" type="ORF">HNR70_000043</name>
</gene>
<evidence type="ECO:0000256" key="1">
    <source>
        <dbReference type="ARBA" id="ARBA00021292"/>
    </source>
</evidence>
<evidence type="ECO:0000256" key="2">
    <source>
        <dbReference type="SAM" id="MobiDB-lite"/>
    </source>
</evidence>
<sequence length="561" mass="59614">MRILLLTHYYAPEFGAPQRRWSALVGRFLAAGHQVTVAAPVPHYPMGRPSAEQRREHPVGAVERGMHGETVLRTAYLPHRGDIATRTADHLVAAGDALLRLSRRFARPADRPNVIVATAPAIPTLLLGKILAALWEVPLVVEMRDAWPDLVTQVGGAGPDAAGATPSTTAAAPSASPHASSTTVQAPSAGNSGRNEGSIPATSPRVPEVDAQRLPDAGPATPSAPPAGNSGRNEGSIPATSPRAPEVEGNPATPSADPATPSAAPATPDPITPLDPDTLAVEALVAASATSFPVELPVALPLHRRLLGRCVAVAKGAVHHQVTDWQAGARAVVTTTGRFAEVLRTRGIDPVRVVRNGTDLSRIPPQRDHLPGDHEELRCLYLGNMGRSQGLDTTVRAAARLAREGMKIQLRLVGHGVEAQALADLARELDAPVTVLPRIPHREVGEQYAWADTVIVSLRSWQPFAWTVPSKLYEILATGRHITALLEGEAADVVRDAEAGDVLPPEDEDALVELWRELAADRSRTAVRTSGRAWVAEHADDDQLARAYLEILGRVVANPTR</sequence>
<keyword evidence="3" id="KW-0808">Transferase</keyword>
<feature type="compositionally biased region" description="Polar residues" evidence="2">
    <location>
        <begin position="184"/>
        <end position="195"/>
    </location>
</feature>
<dbReference type="Gene3D" id="3.40.50.2000">
    <property type="entry name" value="Glycogen Phosphorylase B"/>
    <property type="match status" value="2"/>
</dbReference>
<reference evidence="3 4" key="1">
    <citation type="submission" date="2020-08" db="EMBL/GenBank/DDBJ databases">
        <title>Sequencing the genomes of 1000 actinobacteria strains.</title>
        <authorList>
            <person name="Klenk H.-P."/>
        </authorList>
    </citation>
    <scope>NUCLEOTIDE SEQUENCE [LARGE SCALE GENOMIC DNA]</scope>
    <source>
        <strain evidence="3 4">DSM 28796</strain>
    </source>
</reference>
<feature type="compositionally biased region" description="Low complexity" evidence="2">
    <location>
        <begin position="251"/>
        <end position="266"/>
    </location>
</feature>
<organism evidence="3 4">
    <name type="scientific">Brachybacterium aquaticum</name>
    <dbReference type="NCBI Taxonomy" id="1432564"/>
    <lineage>
        <taxon>Bacteria</taxon>
        <taxon>Bacillati</taxon>
        <taxon>Actinomycetota</taxon>
        <taxon>Actinomycetes</taxon>
        <taxon>Micrococcales</taxon>
        <taxon>Dermabacteraceae</taxon>
        <taxon>Brachybacterium</taxon>
    </lineage>
</organism>
<comment type="caution">
    <text evidence="3">The sequence shown here is derived from an EMBL/GenBank/DDBJ whole genome shotgun (WGS) entry which is preliminary data.</text>
</comment>
<protein>
    <recommendedName>
        <fullName evidence="1">D-inositol 3-phosphate glycosyltransferase</fullName>
    </recommendedName>
</protein>
<feature type="region of interest" description="Disordered" evidence="2">
    <location>
        <begin position="158"/>
        <end position="275"/>
    </location>
</feature>
<dbReference type="PANTHER" id="PTHR45947:SF3">
    <property type="entry name" value="SULFOQUINOVOSYL TRANSFERASE SQD2"/>
    <property type="match status" value="1"/>
</dbReference>
<name>A0A841AAI2_9MICO</name>
<dbReference type="Proteomes" id="UP000588158">
    <property type="component" value="Unassembled WGS sequence"/>
</dbReference>
<evidence type="ECO:0000313" key="3">
    <source>
        <dbReference type="EMBL" id="MBB5830230.1"/>
    </source>
</evidence>
<dbReference type="GO" id="GO:0016758">
    <property type="term" value="F:hexosyltransferase activity"/>
    <property type="evidence" value="ECO:0007669"/>
    <property type="project" value="TreeGrafter"/>
</dbReference>
<dbReference type="CDD" id="cd03794">
    <property type="entry name" value="GT4_WbuB-like"/>
    <property type="match status" value="1"/>
</dbReference>
<accession>A0A841AAI2</accession>
<dbReference type="PANTHER" id="PTHR45947">
    <property type="entry name" value="SULFOQUINOVOSYL TRANSFERASE SQD2"/>
    <property type="match status" value="1"/>
</dbReference>
<proteinExistence type="predicted"/>